<feature type="binding site" evidence="12">
    <location>
        <position position="124"/>
    </location>
    <ligand>
        <name>FAD</name>
        <dbReference type="ChEBI" id="CHEBI:57692"/>
    </ligand>
</feature>
<dbReference type="InterPro" id="IPR036188">
    <property type="entry name" value="FAD/NAD-bd_sf"/>
</dbReference>
<evidence type="ECO:0000313" key="15">
    <source>
        <dbReference type="Proteomes" id="UP000823960"/>
    </source>
</evidence>
<dbReference type="InterPro" id="IPR004416">
    <property type="entry name" value="MnmG"/>
</dbReference>
<dbReference type="InterPro" id="IPR047001">
    <property type="entry name" value="MnmG_C_subdom"/>
</dbReference>
<dbReference type="InterPro" id="IPR044920">
    <property type="entry name" value="MnmG_C_subdom_sf"/>
</dbReference>
<dbReference type="InterPro" id="IPR002218">
    <property type="entry name" value="MnmG-rel"/>
</dbReference>
<dbReference type="FunFam" id="1.10.10.1800:FF:000001">
    <property type="entry name" value="tRNA uridine 5-carboxymethylaminomethyl modification enzyme MnmG"/>
    <property type="match status" value="1"/>
</dbReference>
<dbReference type="Pfam" id="PF21680">
    <property type="entry name" value="GIDA_C_1st"/>
    <property type="match status" value="1"/>
</dbReference>
<protein>
    <recommendedName>
        <fullName evidence="4 12">tRNA uridine 5-carboxymethylaminomethyl modification enzyme MnmG</fullName>
    </recommendedName>
    <alternativeName>
        <fullName evidence="11 12">Glucose-inhibited division protein A</fullName>
    </alternativeName>
</protein>
<dbReference type="InterPro" id="IPR020595">
    <property type="entry name" value="MnmG-rel_CS"/>
</dbReference>
<name>A0A9D1NQ27_9FIRM</name>
<dbReference type="Pfam" id="PF13932">
    <property type="entry name" value="SAM_GIDA_C"/>
    <property type="match status" value="1"/>
</dbReference>
<dbReference type="PRINTS" id="PR00411">
    <property type="entry name" value="PNDRDTASEI"/>
</dbReference>
<evidence type="ECO:0000259" key="13">
    <source>
        <dbReference type="SMART" id="SM01228"/>
    </source>
</evidence>
<dbReference type="PROSITE" id="PS01280">
    <property type="entry name" value="GIDA_1"/>
    <property type="match status" value="1"/>
</dbReference>
<comment type="subcellular location">
    <subcellularLocation>
        <location evidence="12">Cytoplasm</location>
    </subcellularLocation>
</comment>
<evidence type="ECO:0000256" key="9">
    <source>
        <dbReference type="ARBA" id="ARBA00023027"/>
    </source>
</evidence>
<dbReference type="SMART" id="SM01228">
    <property type="entry name" value="GIDA_assoc_3"/>
    <property type="match status" value="1"/>
</dbReference>
<keyword evidence="6 12" id="KW-0285">Flavoprotein</keyword>
<keyword evidence="8 12" id="KW-0274">FAD</keyword>
<gene>
    <name evidence="12 14" type="primary">mnmG</name>
    <name evidence="12" type="synonym">gidA</name>
    <name evidence="14" type="ORF">IAD28_03545</name>
</gene>
<keyword evidence="7 12" id="KW-0819">tRNA processing</keyword>
<feature type="binding site" evidence="12">
    <location>
        <begin position="272"/>
        <end position="286"/>
    </location>
    <ligand>
        <name>NAD(+)</name>
        <dbReference type="ChEBI" id="CHEBI:57540"/>
    </ligand>
</feature>
<feature type="binding site" evidence="12">
    <location>
        <position position="369"/>
    </location>
    <ligand>
        <name>FAD</name>
        <dbReference type="ChEBI" id="CHEBI:57692"/>
    </ligand>
</feature>
<evidence type="ECO:0000256" key="4">
    <source>
        <dbReference type="ARBA" id="ARBA00020461"/>
    </source>
</evidence>
<reference evidence="14" key="1">
    <citation type="submission" date="2020-10" db="EMBL/GenBank/DDBJ databases">
        <authorList>
            <person name="Gilroy R."/>
        </authorList>
    </citation>
    <scope>NUCLEOTIDE SEQUENCE</scope>
    <source>
        <strain evidence="14">1370</strain>
    </source>
</reference>
<dbReference type="SUPFAM" id="SSF51905">
    <property type="entry name" value="FAD/NAD(P)-binding domain"/>
    <property type="match status" value="1"/>
</dbReference>
<dbReference type="FunFam" id="1.10.150.570:FF:000001">
    <property type="entry name" value="tRNA uridine 5-carboxymethylaminomethyl modification enzyme MnmG"/>
    <property type="match status" value="1"/>
</dbReference>
<dbReference type="InterPro" id="IPR049312">
    <property type="entry name" value="GIDA_C_N"/>
</dbReference>
<proteinExistence type="inferred from homology"/>
<dbReference type="FunFam" id="3.50.50.60:FF:000002">
    <property type="entry name" value="tRNA uridine 5-carboxymethylaminomethyl modification enzyme MnmG"/>
    <property type="match status" value="1"/>
</dbReference>
<keyword evidence="9 12" id="KW-0520">NAD</keyword>
<dbReference type="Gene3D" id="3.50.50.60">
    <property type="entry name" value="FAD/NAD(P)-binding domain"/>
    <property type="match status" value="2"/>
</dbReference>
<dbReference type="Gene3D" id="1.10.10.1800">
    <property type="entry name" value="tRNA uridine 5-carboxymethylaminomethyl modification enzyme MnmG/GidA"/>
    <property type="match status" value="1"/>
</dbReference>
<feature type="binding site" evidence="12">
    <location>
        <position position="180"/>
    </location>
    <ligand>
        <name>FAD</name>
        <dbReference type="ChEBI" id="CHEBI:57692"/>
    </ligand>
</feature>
<sequence length="639" mass="70346">MVLDSFDVVVIGAGHAGVEAALASARLGLRTAVFTISLDQIANMPCNPSIGGTAKGHLVREIDALGGEMGRAADATFLQSRMLNLGKGPAVHSLRVQSDRVMYHRYMKQALERQAGVYIIQGEVVKILTDTDGAVSGVVTSLGCEYASRAAIICTGTYLKGRIFVGRTSYESGPDSTLPSRGLSDCLTSMGITLRRFKTGTPARVHRRSIDFSKLERQDGDGKITPFSFENNLPLENKVSCYIGYTNGDTHKIILDNLDRSPLFSGDIEGTGPRYCPSIEDKVVRFSDKPRHQLFVEPMGLDTDEYYLQGMSSSLPVDVQLKMLRTIPGLERVEIMRNAYAIEYDCCDSLELRPTLEFKAHPGLYGAGQFNGTSGYEEAAAQGLVAGINAALKLSGREELVLERSSSYIGTLIDDLVTKGVMDPYRMMTSRSEYRLILRQDSADRRLTPIGYRIGLISKERYDKLIKKLDDIKREISRLESATVGPSEGLNRYLESCGTEPISNGTTLSRLLRRPQVSYEGLSVADPGRPELSDEVKEQVELEIKYEGYIKLQLEQVRRAKALEDTPLPEGIDYSKIRGLRLEAAEKLGKIMPCNLGQAARISGVNPADIAVLSVYLEQRRRGTGSREEVSDDVNRSAD</sequence>
<evidence type="ECO:0000313" key="14">
    <source>
        <dbReference type="EMBL" id="HIV10755.1"/>
    </source>
</evidence>
<evidence type="ECO:0000256" key="8">
    <source>
        <dbReference type="ARBA" id="ARBA00022827"/>
    </source>
</evidence>
<evidence type="ECO:0000256" key="7">
    <source>
        <dbReference type="ARBA" id="ARBA00022694"/>
    </source>
</evidence>
<evidence type="ECO:0000256" key="2">
    <source>
        <dbReference type="ARBA" id="ARBA00003717"/>
    </source>
</evidence>
<evidence type="ECO:0000256" key="12">
    <source>
        <dbReference type="HAMAP-Rule" id="MF_00129"/>
    </source>
</evidence>
<comment type="function">
    <text evidence="2 12">NAD-binding protein involved in the addition of a carboxymethylaminomethyl (cmnm) group at the wobble position (U34) of certain tRNAs, forming tRNA-cmnm(5)s(2)U34.</text>
</comment>
<keyword evidence="5 12" id="KW-0963">Cytoplasm</keyword>
<dbReference type="Pfam" id="PF01134">
    <property type="entry name" value="GIDA"/>
    <property type="match status" value="1"/>
</dbReference>
<dbReference type="GO" id="GO:0005829">
    <property type="term" value="C:cytosol"/>
    <property type="evidence" value="ECO:0007669"/>
    <property type="project" value="TreeGrafter"/>
</dbReference>
<evidence type="ECO:0000256" key="3">
    <source>
        <dbReference type="ARBA" id="ARBA00007653"/>
    </source>
</evidence>
<dbReference type="PROSITE" id="PS01281">
    <property type="entry name" value="GIDA_2"/>
    <property type="match status" value="1"/>
</dbReference>
<dbReference type="InterPro" id="IPR040131">
    <property type="entry name" value="MnmG_N"/>
</dbReference>
<comment type="caution">
    <text evidence="14">The sequence shown here is derived from an EMBL/GenBank/DDBJ whole genome shotgun (WGS) entry which is preliminary data.</text>
</comment>
<comment type="similarity">
    <text evidence="3 12">Belongs to the MnmG family.</text>
</comment>
<dbReference type="NCBIfam" id="TIGR00136">
    <property type="entry name" value="mnmG_gidA"/>
    <property type="match status" value="1"/>
</dbReference>
<evidence type="ECO:0000256" key="5">
    <source>
        <dbReference type="ARBA" id="ARBA00022490"/>
    </source>
</evidence>
<dbReference type="EMBL" id="DVOL01000045">
    <property type="protein sequence ID" value="HIV10755.1"/>
    <property type="molecule type" value="Genomic_DNA"/>
</dbReference>
<accession>A0A9D1NQ27</accession>
<evidence type="ECO:0000256" key="6">
    <source>
        <dbReference type="ARBA" id="ARBA00022630"/>
    </source>
</evidence>
<dbReference type="Proteomes" id="UP000823960">
    <property type="component" value="Unassembled WGS sequence"/>
</dbReference>
<dbReference type="PANTHER" id="PTHR11806">
    <property type="entry name" value="GLUCOSE INHIBITED DIVISION PROTEIN A"/>
    <property type="match status" value="1"/>
</dbReference>
<dbReference type="InterPro" id="IPR026904">
    <property type="entry name" value="MnmG_C"/>
</dbReference>
<organism evidence="14 15">
    <name type="scientific">Candidatus Faeciplasma avium</name>
    <dbReference type="NCBI Taxonomy" id="2840798"/>
    <lineage>
        <taxon>Bacteria</taxon>
        <taxon>Bacillati</taxon>
        <taxon>Bacillota</taxon>
        <taxon>Clostridia</taxon>
        <taxon>Eubacteriales</taxon>
        <taxon>Oscillospiraceae</taxon>
        <taxon>Oscillospiraceae incertae sedis</taxon>
        <taxon>Candidatus Faeciplasma</taxon>
    </lineage>
</organism>
<evidence type="ECO:0000256" key="11">
    <source>
        <dbReference type="ARBA" id="ARBA00031800"/>
    </source>
</evidence>
<feature type="binding site" evidence="12">
    <location>
        <begin position="12"/>
        <end position="17"/>
    </location>
    <ligand>
        <name>FAD</name>
        <dbReference type="ChEBI" id="CHEBI:57692"/>
    </ligand>
</feature>
<comment type="subunit">
    <text evidence="10 12">Homodimer. Heterotetramer of two MnmE and two MnmG subunits.</text>
</comment>
<dbReference type="GO" id="GO:0002098">
    <property type="term" value="P:tRNA wobble uridine modification"/>
    <property type="evidence" value="ECO:0007669"/>
    <property type="project" value="InterPro"/>
</dbReference>
<evidence type="ECO:0000256" key="1">
    <source>
        <dbReference type="ARBA" id="ARBA00001974"/>
    </source>
</evidence>
<reference evidence="14" key="2">
    <citation type="journal article" date="2021" name="PeerJ">
        <title>Extensive microbial diversity within the chicken gut microbiome revealed by metagenomics and culture.</title>
        <authorList>
            <person name="Gilroy R."/>
            <person name="Ravi A."/>
            <person name="Getino M."/>
            <person name="Pursley I."/>
            <person name="Horton D.L."/>
            <person name="Alikhan N.F."/>
            <person name="Baker D."/>
            <person name="Gharbi K."/>
            <person name="Hall N."/>
            <person name="Watson M."/>
            <person name="Adriaenssens E.M."/>
            <person name="Foster-Nyarko E."/>
            <person name="Jarju S."/>
            <person name="Secka A."/>
            <person name="Antonio M."/>
            <person name="Oren A."/>
            <person name="Chaudhuri R.R."/>
            <person name="La Ragione R."/>
            <person name="Hildebrand F."/>
            <person name="Pallen M.J."/>
        </authorList>
    </citation>
    <scope>NUCLEOTIDE SEQUENCE</scope>
    <source>
        <strain evidence="14">1370</strain>
    </source>
</reference>
<feature type="domain" description="tRNA uridine 5-carboxymethylaminomethyl modification enzyme C-terminal subdomain" evidence="13">
    <location>
        <begin position="544"/>
        <end position="615"/>
    </location>
</feature>
<dbReference type="Gene3D" id="1.10.150.570">
    <property type="entry name" value="GidA associated domain, C-terminal subdomain"/>
    <property type="match status" value="1"/>
</dbReference>
<dbReference type="GO" id="GO:0030488">
    <property type="term" value="P:tRNA methylation"/>
    <property type="evidence" value="ECO:0007669"/>
    <property type="project" value="TreeGrafter"/>
</dbReference>
<dbReference type="HAMAP" id="MF_00129">
    <property type="entry name" value="MnmG_GidA"/>
    <property type="match status" value="1"/>
</dbReference>
<dbReference type="PANTHER" id="PTHR11806:SF0">
    <property type="entry name" value="PROTEIN MTO1 HOMOLOG, MITOCHONDRIAL"/>
    <property type="match status" value="1"/>
</dbReference>
<dbReference type="GO" id="GO:0050660">
    <property type="term" value="F:flavin adenine dinucleotide binding"/>
    <property type="evidence" value="ECO:0007669"/>
    <property type="project" value="UniProtKB-UniRule"/>
</dbReference>
<evidence type="ECO:0000256" key="10">
    <source>
        <dbReference type="ARBA" id="ARBA00025948"/>
    </source>
</evidence>
<comment type="cofactor">
    <cofactor evidence="1 12">
        <name>FAD</name>
        <dbReference type="ChEBI" id="CHEBI:57692"/>
    </cofactor>
</comment>
<dbReference type="AlphaFoldDB" id="A0A9D1NQ27"/>